<sequence length="356" mass="39991">MSWSIPNPPDLRHLSTTYLFLLVSGGQIGLPIIVFTVLYSRKLAWHPTLVNFCITWIIYSVVYCLYLYSGADSDNPHWQICLAQASMTHGAPPMAAVGGLSVVIHTWATIQQFDRCVLDRIPRPWSAIMIIVPPYLTFLAFSIGAGVLGFRNPQLLTAANGLYCTINHKIIYEAVPSFCTAVMSIVLCFEVAIGLHYVRRQRRLKHAFPLAQISVSKPSIFRIGLFCVYSGIALVAAIFFMVGVENATFYMFPAALPLASMLVFGMQEDIMVVWFSKFTRQKLPEACKVKLQIFRARPAPSQVSSPIWDCSSPTSPNEDTKNDFKIALASPTDQALYHWRVDTELAMMRILREREN</sequence>
<name>A0ACB8A489_9AGAM</name>
<dbReference type="EMBL" id="MU267853">
    <property type="protein sequence ID" value="KAH7908006.1"/>
    <property type="molecule type" value="Genomic_DNA"/>
</dbReference>
<proteinExistence type="predicted"/>
<accession>A0ACB8A489</accession>
<evidence type="ECO:0000313" key="2">
    <source>
        <dbReference type="Proteomes" id="UP000790377"/>
    </source>
</evidence>
<keyword evidence="2" id="KW-1185">Reference proteome</keyword>
<gene>
    <name evidence="1" type="ORF">BJ138DRAFT_1182048</name>
</gene>
<evidence type="ECO:0000313" key="1">
    <source>
        <dbReference type="EMBL" id="KAH7908006.1"/>
    </source>
</evidence>
<protein>
    <submittedName>
        <fullName evidence="1">Uncharacterized protein</fullName>
    </submittedName>
</protein>
<reference evidence="1" key="1">
    <citation type="journal article" date="2021" name="New Phytol.">
        <title>Evolutionary innovations through gain and loss of genes in the ectomycorrhizal Boletales.</title>
        <authorList>
            <person name="Wu G."/>
            <person name="Miyauchi S."/>
            <person name="Morin E."/>
            <person name="Kuo A."/>
            <person name="Drula E."/>
            <person name="Varga T."/>
            <person name="Kohler A."/>
            <person name="Feng B."/>
            <person name="Cao Y."/>
            <person name="Lipzen A."/>
            <person name="Daum C."/>
            <person name="Hundley H."/>
            <person name="Pangilinan J."/>
            <person name="Johnson J."/>
            <person name="Barry K."/>
            <person name="LaButti K."/>
            <person name="Ng V."/>
            <person name="Ahrendt S."/>
            <person name="Min B."/>
            <person name="Choi I.G."/>
            <person name="Park H."/>
            <person name="Plett J.M."/>
            <person name="Magnuson J."/>
            <person name="Spatafora J.W."/>
            <person name="Nagy L.G."/>
            <person name="Henrissat B."/>
            <person name="Grigoriev I.V."/>
            <person name="Yang Z.L."/>
            <person name="Xu J."/>
            <person name="Martin F.M."/>
        </authorList>
    </citation>
    <scope>NUCLEOTIDE SEQUENCE</scope>
    <source>
        <strain evidence="1">ATCC 28755</strain>
    </source>
</reference>
<organism evidence="1 2">
    <name type="scientific">Hygrophoropsis aurantiaca</name>
    <dbReference type="NCBI Taxonomy" id="72124"/>
    <lineage>
        <taxon>Eukaryota</taxon>
        <taxon>Fungi</taxon>
        <taxon>Dikarya</taxon>
        <taxon>Basidiomycota</taxon>
        <taxon>Agaricomycotina</taxon>
        <taxon>Agaricomycetes</taxon>
        <taxon>Agaricomycetidae</taxon>
        <taxon>Boletales</taxon>
        <taxon>Coniophorineae</taxon>
        <taxon>Hygrophoropsidaceae</taxon>
        <taxon>Hygrophoropsis</taxon>
    </lineage>
</organism>
<comment type="caution">
    <text evidence="1">The sequence shown here is derived from an EMBL/GenBank/DDBJ whole genome shotgun (WGS) entry which is preliminary data.</text>
</comment>
<dbReference type="Proteomes" id="UP000790377">
    <property type="component" value="Unassembled WGS sequence"/>
</dbReference>